<name>A0A7Y7IV56_9PROT</name>
<gene>
    <name evidence="2" type="ORF">HUK84_05800</name>
</gene>
<dbReference type="AlphaFoldDB" id="A0A7Y7IV56"/>
<reference evidence="2 3" key="1">
    <citation type="submission" date="2020-06" db="EMBL/GenBank/DDBJ databases">
        <title>Description of novel acetic acid bacteria.</title>
        <authorList>
            <person name="Sombolestani A."/>
        </authorList>
    </citation>
    <scope>NUCLEOTIDE SEQUENCE [LARGE SCALE GENOMIC DNA]</scope>
    <source>
        <strain evidence="2 3">LMG 31431</strain>
    </source>
</reference>
<dbReference type="RefSeq" id="WP_176639428.1">
    <property type="nucleotide sequence ID" value="NZ_JABXXP010000061.1"/>
</dbReference>
<protein>
    <submittedName>
        <fullName evidence="2">Transposase</fullName>
    </submittedName>
</protein>
<dbReference type="InterPro" id="IPR038717">
    <property type="entry name" value="Tc1-like_DDE_dom"/>
</dbReference>
<proteinExistence type="predicted"/>
<dbReference type="EMBL" id="JABXXP010000061">
    <property type="protein sequence ID" value="NVN10663.1"/>
    <property type="molecule type" value="Genomic_DNA"/>
</dbReference>
<dbReference type="GO" id="GO:0003676">
    <property type="term" value="F:nucleic acid binding"/>
    <property type="evidence" value="ECO:0007669"/>
    <property type="project" value="InterPro"/>
</dbReference>
<feature type="domain" description="Tc1-like transposase DDE" evidence="1">
    <location>
        <begin position="3"/>
        <end position="33"/>
    </location>
</feature>
<evidence type="ECO:0000259" key="1">
    <source>
        <dbReference type="Pfam" id="PF13358"/>
    </source>
</evidence>
<accession>A0A7Y7IV56</accession>
<dbReference type="Pfam" id="PF13358">
    <property type="entry name" value="DDE_3"/>
    <property type="match status" value="1"/>
</dbReference>
<dbReference type="Proteomes" id="UP000534870">
    <property type="component" value="Unassembled WGS sequence"/>
</dbReference>
<dbReference type="InterPro" id="IPR036397">
    <property type="entry name" value="RNaseH_sf"/>
</dbReference>
<evidence type="ECO:0000313" key="3">
    <source>
        <dbReference type="Proteomes" id="UP000534870"/>
    </source>
</evidence>
<organism evidence="2 3">
    <name type="scientific">Nguyenibacter vanlangensis</name>
    <dbReference type="NCBI Taxonomy" id="1216886"/>
    <lineage>
        <taxon>Bacteria</taxon>
        <taxon>Pseudomonadati</taxon>
        <taxon>Pseudomonadota</taxon>
        <taxon>Alphaproteobacteria</taxon>
        <taxon>Acetobacterales</taxon>
        <taxon>Acetobacteraceae</taxon>
        <taxon>Nguyenibacter</taxon>
    </lineage>
</organism>
<sequence>MPDNIRLLSLPPYSPELNPMENVWDYLRQNTLCATLRDSYDDIVDACRTA</sequence>
<evidence type="ECO:0000313" key="2">
    <source>
        <dbReference type="EMBL" id="NVN10663.1"/>
    </source>
</evidence>
<dbReference type="Gene3D" id="3.30.420.10">
    <property type="entry name" value="Ribonuclease H-like superfamily/Ribonuclease H"/>
    <property type="match status" value="1"/>
</dbReference>
<comment type="caution">
    <text evidence="2">The sequence shown here is derived from an EMBL/GenBank/DDBJ whole genome shotgun (WGS) entry which is preliminary data.</text>
</comment>